<accession>A0A0R1KA05</accession>
<dbReference type="RefSeq" id="WP_025025367.1">
    <property type="nucleotide sequence ID" value="NZ_AZDZ01000003.1"/>
</dbReference>
<feature type="transmembrane region" description="Helical" evidence="1">
    <location>
        <begin position="187"/>
        <end position="208"/>
    </location>
</feature>
<feature type="transmembrane region" description="Helical" evidence="1">
    <location>
        <begin position="82"/>
        <end position="104"/>
    </location>
</feature>
<dbReference type="EMBL" id="AZDZ01000003">
    <property type="protein sequence ID" value="KRK80405.1"/>
    <property type="molecule type" value="Genomic_DNA"/>
</dbReference>
<proteinExistence type="predicted"/>
<protein>
    <submittedName>
        <fullName evidence="2">Uncharacterized protein</fullName>
    </submittedName>
</protein>
<dbReference type="Pfam" id="PF13346">
    <property type="entry name" value="ABC2_membrane_5"/>
    <property type="match status" value="1"/>
</dbReference>
<dbReference type="AlphaFoldDB" id="A0A0R1KA05"/>
<comment type="caution">
    <text evidence="2">The sequence shown here is derived from an EMBL/GenBank/DDBJ whole genome shotgun (WGS) entry which is preliminary data.</text>
</comment>
<dbReference type="PATRIC" id="fig|1423775.4.peg.1862"/>
<feature type="transmembrane region" description="Helical" evidence="1">
    <location>
        <begin position="21"/>
        <end position="36"/>
    </location>
</feature>
<dbReference type="OrthoDB" id="2340069at2"/>
<sequence>MKGLILKDNFQLLKSFIKRKYLLGMLILLSISMIVLKQDSWIISIFISFILINNLQILFTSDINDKWLLFMKVIKKRNITLVISRFLTSMIVILESTIINYIYIQTTSIIFKTFDLRTVLIITSISTIIEFLYCSILIPFLYAFSQNGITMVMISIVSILFIISKFVNVKNKLSSFIVHTSHGNLILLIIITILISLLISVIISNLILNIKMRRGI</sequence>
<keyword evidence="1" id="KW-0812">Transmembrane</keyword>
<dbReference type="STRING" id="1423775.FD03_GL001825"/>
<gene>
    <name evidence="2" type="ORF">FD03_GL001825</name>
</gene>
<keyword evidence="1" id="KW-0472">Membrane</keyword>
<feature type="transmembrane region" description="Helical" evidence="1">
    <location>
        <begin position="116"/>
        <end position="142"/>
    </location>
</feature>
<dbReference type="Proteomes" id="UP000051248">
    <property type="component" value="Unassembled WGS sequence"/>
</dbReference>
<keyword evidence="1" id="KW-1133">Transmembrane helix</keyword>
<feature type="transmembrane region" description="Helical" evidence="1">
    <location>
        <begin position="42"/>
        <end position="61"/>
    </location>
</feature>
<evidence type="ECO:0000256" key="1">
    <source>
        <dbReference type="SAM" id="Phobius"/>
    </source>
</evidence>
<name>A0A0R1KA05_9LACO</name>
<reference evidence="2 3" key="1">
    <citation type="journal article" date="2015" name="Genome Announc.">
        <title>Expanding the biotechnology potential of lactobacilli through comparative genomics of 213 strains and associated genera.</title>
        <authorList>
            <person name="Sun Z."/>
            <person name="Harris H.M."/>
            <person name="McCann A."/>
            <person name="Guo C."/>
            <person name="Argimon S."/>
            <person name="Zhang W."/>
            <person name="Yang X."/>
            <person name="Jeffery I.B."/>
            <person name="Cooney J.C."/>
            <person name="Kagawa T.F."/>
            <person name="Liu W."/>
            <person name="Song Y."/>
            <person name="Salvetti E."/>
            <person name="Wrobel A."/>
            <person name="Rasinkangas P."/>
            <person name="Parkhill J."/>
            <person name="Rea M.C."/>
            <person name="O'Sullivan O."/>
            <person name="Ritari J."/>
            <person name="Douillard F.P."/>
            <person name="Paul Ross R."/>
            <person name="Yang R."/>
            <person name="Briner A.E."/>
            <person name="Felis G.E."/>
            <person name="de Vos W.M."/>
            <person name="Barrangou R."/>
            <person name="Klaenhammer T.R."/>
            <person name="Caufield P.W."/>
            <person name="Cui Y."/>
            <person name="Zhang H."/>
            <person name="O'Toole P.W."/>
        </authorList>
    </citation>
    <scope>NUCLEOTIDE SEQUENCE [LARGE SCALE GENOMIC DNA]</scope>
    <source>
        <strain evidence="2 3">DSM 19682</strain>
    </source>
</reference>
<dbReference type="InterPro" id="IPR025699">
    <property type="entry name" value="ABC2_memb-like"/>
</dbReference>
<evidence type="ECO:0000313" key="3">
    <source>
        <dbReference type="Proteomes" id="UP000051248"/>
    </source>
</evidence>
<organism evidence="2 3">
    <name type="scientific">Companilactobacillus nodensis DSM 19682 = JCM 14932 = NBRC 107160</name>
    <dbReference type="NCBI Taxonomy" id="1423775"/>
    <lineage>
        <taxon>Bacteria</taxon>
        <taxon>Bacillati</taxon>
        <taxon>Bacillota</taxon>
        <taxon>Bacilli</taxon>
        <taxon>Lactobacillales</taxon>
        <taxon>Lactobacillaceae</taxon>
        <taxon>Companilactobacillus</taxon>
    </lineage>
</organism>
<keyword evidence="3" id="KW-1185">Reference proteome</keyword>
<feature type="transmembrane region" description="Helical" evidence="1">
    <location>
        <begin position="149"/>
        <end position="167"/>
    </location>
</feature>
<evidence type="ECO:0000313" key="2">
    <source>
        <dbReference type="EMBL" id="KRK80405.1"/>
    </source>
</evidence>